<name>A0AAN7AGU6_9PEZI</name>
<evidence type="ECO:0000256" key="1">
    <source>
        <dbReference type="ARBA" id="ARBA00022737"/>
    </source>
</evidence>
<evidence type="ECO:0000313" key="4">
    <source>
        <dbReference type="EMBL" id="KAK4188121.1"/>
    </source>
</evidence>
<protein>
    <submittedName>
        <fullName evidence="4">Ankyrin repeat-containing domain protein</fullName>
    </submittedName>
</protein>
<evidence type="ECO:0000256" key="3">
    <source>
        <dbReference type="PROSITE-ProRule" id="PRU00023"/>
    </source>
</evidence>
<sequence length="738" mass="81449">MPAAGGSLRPVVFAHTGPPINSVHVKILSQKDPHAPPVMMPSFQSLPAELILEIGRILVPDVYSEEWYLFDEDDFNHPDFDNFPELVDLMDLSALVRTNRQCYGTLVPLLYKLGGPTPVQWAIRNDSLPTIQVTLRYVDDRQSKALLGSRVSIDSALFAIEHDRRRHGRVRHNHGRKEGDWREWDDTLSWVVTPVHLACGYGNNEIAAFIIDHGASLDSPSDCHCACLFLQDQIDIAQGLLDFISASDYPKWTPLHHAICSQHTLTASLLFEKGASYRMAVTDDSNLLEQEPTILQCAAAHGQVELVRSLLQRSVPSEHGDKASDRLLSPHTPDADGYNAMHYLALCTDYDAALSIAGQLQDADLDINASQPSDVSRATFALGVATLMGNHFAARAFIDAGAEFHNVDLTTVLDHDYHTCGWIQQKVAWTAERLRLVKQLIDLGIEVAAFVRQPTSPLHVASSRGLTKEMQLLLNSGIPDVDSLDQNGNTALMLPVSSLQVTALDFEGPERVRMLLDAGANPNWTNDSHITIVQAVCDWSCRDLSAKIQKRLPTKAHQDVMKLLLERGASVGLMNLDYDRDAWVDSGHEEPKATLAQSLLHHALQWAMDEELQCKDLLWQEDPYSSITIREAAWKACCGDGTDLIFKKSDNSAKGHGWKASSANDIKSLAMEGFPNAGAPSDYDYIDITQHDAVEDIFQEQPVLDFVLENSIRANIMEIGLASGAPEVVDGLSSQVVS</sequence>
<dbReference type="Gene3D" id="1.25.40.20">
    <property type="entry name" value="Ankyrin repeat-containing domain"/>
    <property type="match status" value="3"/>
</dbReference>
<keyword evidence="5" id="KW-1185">Reference proteome</keyword>
<dbReference type="AlphaFoldDB" id="A0AAN7AGU6"/>
<dbReference type="PROSITE" id="PS50297">
    <property type="entry name" value="ANK_REP_REGION"/>
    <property type="match status" value="1"/>
</dbReference>
<dbReference type="PANTHER" id="PTHR24198">
    <property type="entry name" value="ANKYRIN REPEAT AND PROTEIN KINASE DOMAIN-CONTAINING PROTEIN"/>
    <property type="match status" value="1"/>
</dbReference>
<dbReference type="InterPro" id="IPR036770">
    <property type="entry name" value="Ankyrin_rpt-contain_sf"/>
</dbReference>
<proteinExistence type="predicted"/>
<evidence type="ECO:0000313" key="5">
    <source>
        <dbReference type="Proteomes" id="UP001302126"/>
    </source>
</evidence>
<dbReference type="Pfam" id="PF12796">
    <property type="entry name" value="Ank_2"/>
    <property type="match status" value="2"/>
</dbReference>
<gene>
    <name evidence="4" type="ORF">QBC35DRAFT_473864</name>
</gene>
<dbReference type="Proteomes" id="UP001302126">
    <property type="component" value="Unassembled WGS sequence"/>
</dbReference>
<keyword evidence="2 3" id="KW-0040">ANK repeat</keyword>
<dbReference type="PANTHER" id="PTHR24198:SF165">
    <property type="entry name" value="ANKYRIN REPEAT-CONTAINING PROTEIN-RELATED"/>
    <property type="match status" value="1"/>
</dbReference>
<reference evidence="4" key="1">
    <citation type="journal article" date="2023" name="Mol. Phylogenet. Evol.">
        <title>Genome-scale phylogeny and comparative genomics of the fungal order Sordariales.</title>
        <authorList>
            <person name="Hensen N."/>
            <person name="Bonometti L."/>
            <person name="Westerberg I."/>
            <person name="Brannstrom I.O."/>
            <person name="Guillou S."/>
            <person name="Cros-Aarteil S."/>
            <person name="Calhoun S."/>
            <person name="Haridas S."/>
            <person name="Kuo A."/>
            <person name="Mondo S."/>
            <person name="Pangilinan J."/>
            <person name="Riley R."/>
            <person name="LaButti K."/>
            <person name="Andreopoulos B."/>
            <person name="Lipzen A."/>
            <person name="Chen C."/>
            <person name="Yan M."/>
            <person name="Daum C."/>
            <person name="Ng V."/>
            <person name="Clum A."/>
            <person name="Steindorff A."/>
            <person name="Ohm R.A."/>
            <person name="Martin F."/>
            <person name="Silar P."/>
            <person name="Natvig D.O."/>
            <person name="Lalanne C."/>
            <person name="Gautier V."/>
            <person name="Ament-Velasquez S.L."/>
            <person name="Kruys A."/>
            <person name="Hutchinson M.I."/>
            <person name="Powell A.J."/>
            <person name="Barry K."/>
            <person name="Miller A.N."/>
            <person name="Grigoriev I.V."/>
            <person name="Debuchy R."/>
            <person name="Gladieux P."/>
            <person name="Hiltunen Thoren M."/>
            <person name="Johannesson H."/>
        </authorList>
    </citation>
    <scope>NUCLEOTIDE SEQUENCE</scope>
    <source>
        <strain evidence="4">PSN309</strain>
    </source>
</reference>
<evidence type="ECO:0000256" key="2">
    <source>
        <dbReference type="ARBA" id="ARBA00023043"/>
    </source>
</evidence>
<dbReference type="PROSITE" id="PS50088">
    <property type="entry name" value="ANK_REPEAT"/>
    <property type="match status" value="1"/>
</dbReference>
<keyword evidence="1" id="KW-0677">Repeat</keyword>
<comment type="caution">
    <text evidence="4">The sequence shown here is derived from an EMBL/GenBank/DDBJ whole genome shotgun (WGS) entry which is preliminary data.</text>
</comment>
<dbReference type="EMBL" id="MU864392">
    <property type="protein sequence ID" value="KAK4188121.1"/>
    <property type="molecule type" value="Genomic_DNA"/>
</dbReference>
<dbReference type="SMART" id="SM00248">
    <property type="entry name" value="ANK"/>
    <property type="match status" value="9"/>
</dbReference>
<dbReference type="SUPFAM" id="SSF48403">
    <property type="entry name" value="Ankyrin repeat"/>
    <property type="match status" value="2"/>
</dbReference>
<organism evidence="4 5">
    <name type="scientific">Podospora australis</name>
    <dbReference type="NCBI Taxonomy" id="1536484"/>
    <lineage>
        <taxon>Eukaryota</taxon>
        <taxon>Fungi</taxon>
        <taxon>Dikarya</taxon>
        <taxon>Ascomycota</taxon>
        <taxon>Pezizomycotina</taxon>
        <taxon>Sordariomycetes</taxon>
        <taxon>Sordariomycetidae</taxon>
        <taxon>Sordariales</taxon>
        <taxon>Podosporaceae</taxon>
        <taxon>Podospora</taxon>
    </lineage>
</organism>
<feature type="repeat" description="ANK" evidence="3">
    <location>
        <begin position="193"/>
        <end position="222"/>
    </location>
</feature>
<accession>A0AAN7AGU6</accession>
<reference evidence="4" key="2">
    <citation type="submission" date="2023-05" db="EMBL/GenBank/DDBJ databases">
        <authorList>
            <consortium name="Lawrence Berkeley National Laboratory"/>
            <person name="Steindorff A."/>
            <person name="Hensen N."/>
            <person name="Bonometti L."/>
            <person name="Westerberg I."/>
            <person name="Brannstrom I.O."/>
            <person name="Guillou S."/>
            <person name="Cros-Aarteil S."/>
            <person name="Calhoun S."/>
            <person name="Haridas S."/>
            <person name="Kuo A."/>
            <person name="Mondo S."/>
            <person name="Pangilinan J."/>
            <person name="Riley R."/>
            <person name="Labutti K."/>
            <person name="Andreopoulos B."/>
            <person name="Lipzen A."/>
            <person name="Chen C."/>
            <person name="Yanf M."/>
            <person name="Daum C."/>
            <person name="Ng V."/>
            <person name="Clum A."/>
            <person name="Ohm R."/>
            <person name="Martin F."/>
            <person name="Silar P."/>
            <person name="Natvig D."/>
            <person name="Lalanne C."/>
            <person name="Gautier V."/>
            <person name="Ament-Velasquez S.L."/>
            <person name="Kruys A."/>
            <person name="Hutchinson M.I."/>
            <person name="Powell A.J."/>
            <person name="Barry K."/>
            <person name="Miller A.N."/>
            <person name="Grigoriev I.V."/>
            <person name="Debuchy R."/>
            <person name="Gladieux P."/>
            <person name="Thoren M.H."/>
            <person name="Johannesson H."/>
        </authorList>
    </citation>
    <scope>NUCLEOTIDE SEQUENCE</scope>
    <source>
        <strain evidence="4">PSN309</strain>
    </source>
</reference>
<dbReference type="InterPro" id="IPR002110">
    <property type="entry name" value="Ankyrin_rpt"/>
</dbReference>